<evidence type="ECO:0000313" key="1">
    <source>
        <dbReference type="EMBL" id="SUS05209.1"/>
    </source>
</evidence>
<reference evidence="2" key="1">
    <citation type="submission" date="2018-07" db="EMBL/GenBank/DDBJ databases">
        <authorList>
            <person name="Quirk P.G."/>
            <person name="Krulwich T.A."/>
        </authorList>
    </citation>
    <scope>NUCLEOTIDE SEQUENCE</scope>
</reference>
<dbReference type="AlphaFoldDB" id="A0A380TCK9"/>
<name>A0A380TCK9_9ZZZZ</name>
<evidence type="ECO:0000313" key="2">
    <source>
        <dbReference type="EMBL" id="SUS05827.1"/>
    </source>
</evidence>
<dbReference type="EMBL" id="UIDG01000090">
    <property type="protein sequence ID" value="SUS05209.1"/>
    <property type="molecule type" value="Genomic_DNA"/>
</dbReference>
<organism evidence="2">
    <name type="scientific">metagenome</name>
    <dbReference type="NCBI Taxonomy" id="256318"/>
    <lineage>
        <taxon>unclassified sequences</taxon>
        <taxon>metagenomes</taxon>
    </lineage>
</organism>
<sequence>MILKGLLCLAAASLIAASPARAAEPKIYPGAKAEVVEARPGMGMPPGTKIRFYTTDASFEKVLAFYKGLYPEIAMAAPPPMLPAGQKVVWAFFGLDGKTDLTASKQWMKIQRPAIMDARMEGGVMKYIDVRDVTLIQFIESQ</sequence>
<dbReference type="EMBL" id="UIDG01000130">
    <property type="protein sequence ID" value="SUS05827.1"/>
    <property type="molecule type" value="Genomic_DNA"/>
</dbReference>
<accession>A0A380TCK9</accession>
<gene>
    <name evidence="1" type="ORF">DF3PB_180003</name>
    <name evidence="2" type="ORF">DF3PB_2150004</name>
</gene>
<proteinExistence type="predicted"/>
<protein>
    <submittedName>
        <fullName evidence="2">Uncharacterized protein</fullName>
    </submittedName>
</protein>